<accession>A0A147I9A6</accession>
<keyword evidence="1" id="KW-0472">Membrane</keyword>
<keyword evidence="1" id="KW-0812">Transmembrane</keyword>
<gene>
    <name evidence="2" type="ORF">NS334_01600</name>
</gene>
<dbReference type="AlphaFoldDB" id="A0A147I9A6"/>
<name>A0A147I9A6_9SPHN</name>
<dbReference type="RefSeq" id="WP_058754232.1">
    <property type="nucleotide sequence ID" value="NZ_LDTB01000004.1"/>
</dbReference>
<organism evidence="2 3">
    <name type="scientific">Sphingomonas endophytica</name>
    <dbReference type="NCBI Taxonomy" id="869719"/>
    <lineage>
        <taxon>Bacteria</taxon>
        <taxon>Pseudomonadati</taxon>
        <taxon>Pseudomonadota</taxon>
        <taxon>Alphaproteobacteria</taxon>
        <taxon>Sphingomonadales</taxon>
        <taxon>Sphingomonadaceae</taxon>
        <taxon>Sphingomonas</taxon>
    </lineage>
</organism>
<dbReference type="PATRIC" id="fig|869719.3.peg.1991"/>
<keyword evidence="3" id="KW-1185">Reference proteome</keyword>
<sequence>MFEGVLFCAAAFVLLAAASHKFRRDAGVLGDGAARALRSGAAILIVLALVRAGTPMDGERWVRLLSCASIAAVAVVLGLSVAPAAILYPVRRALRRR</sequence>
<evidence type="ECO:0000256" key="1">
    <source>
        <dbReference type="SAM" id="Phobius"/>
    </source>
</evidence>
<comment type="caution">
    <text evidence="2">The sequence shown here is derived from an EMBL/GenBank/DDBJ whole genome shotgun (WGS) entry which is preliminary data.</text>
</comment>
<feature type="transmembrane region" description="Helical" evidence="1">
    <location>
        <begin position="64"/>
        <end position="88"/>
    </location>
</feature>
<evidence type="ECO:0000313" key="3">
    <source>
        <dbReference type="Proteomes" id="UP000074310"/>
    </source>
</evidence>
<evidence type="ECO:0000313" key="2">
    <source>
        <dbReference type="EMBL" id="KTT76129.1"/>
    </source>
</evidence>
<protein>
    <submittedName>
        <fullName evidence="2">Uncharacterized protein</fullName>
    </submittedName>
</protein>
<dbReference type="EMBL" id="LDTB01000004">
    <property type="protein sequence ID" value="KTT76129.1"/>
    <property type="molecule type" value="Genomic_DNA"/>
</dbReference>
<feature type="transmembrane region" description="Helical" evidence="1">
    <location>
        <begin position="35"/>
        <end position="52"/>
    </location>
</feature>
<proteinExistence type="predicted"/>
<dbReference type="Proteomes" id="UP000074310">
    <property type="component" value="Unassembled WGS sequence"/>
</dbReference>
<reference evidence="2 3" key="1">
    <citation type="journal article" date="2016" name="Front. Microbiol.">
        <title>Genomic Resource of Rice Seed Associated Bacteria.</title>
        <authorList>
            <person name="Midha S."/>
            <person name="Bansal K."/>
            <person name="Sharma S."/>
            <person name="Kumar N."/>
            <person name="Patil P.P."/>
            <person name="Chaudhry V."/>
            <person name="Patil P.B."/>
        </authorList>
    </citation>
    <scope>NUCLEOTIDE SEQUENCE [LARGE SCALE GENOMIC DNA]</scope>
    <source>
        <strain evidence="2 3">NS334</strain>
    </source>
</reference>
<keyword evidence="1" id="KW-1133">Transmembrane helix</keyword>